<gene>
    <name evidence="6" type="ORF">GR170_16035</name>
</gene>
<dbReference type="PANTHER" id="PTHR43060:SF15">
    <property type="entry name" value="3-HYDROXYISOBUTYRATE DEHYDROGENASE-LIKE 1, MITOCHONDRIAL-RELATED"/>
    <property type="match status" value="1"/>
</dbReference>
<dbReference type="InterPro" id="IPR036291">
    <property type="entry name" value="NAD(P)-bd_dom_sf"/>
</dbReference>
<dbReference type="InterPro" id="IPR029154">
    <property type="entry name" value="HIBADH-like_NADP-bd"/>
</dbReference>
<dbReference type="InterPro" id="IPR008927">
    <property type="entry name" value="6-PGluconate_DH-like_C_sf"/>
</dbReference>
<dbReference type="EMBL" id="WUMU01000018">
    <property type="protein sequence ID" value="MXN19347.1"/>
    <property type="molecule type" value="Genomic_DNA"/>
</dbReference>
<dbReference type="SUPFAM" id="SSF48179">
    <property type="entry name" value="6-phosphogluconate dehydrogenase C-terminal domain-like"/>
    <property type="match status" value="1"/>
</dbReference>
<feature type="domain" description="3-hydroxyisobutyrate dehydrogenase-like NAD-binding" evidence="5">
    <location>
        <begin position="167"/>
        <end position="278"/>
    </location>
</feature>
<keyword evidence="2" id="KW-0520">NAD</keyword>
<comment type="caution">
    <text evidence="6">The sequence shown here is derived from an EMBL/GenBank/DDBJ whole genome shotgun (WGS) entry which is preliminary data.</text>
</comment>
<dbReference type="Pfam" id="PF14833">
    <property type="entry name" value="NAD_binding_11"/>
    <property type="match status" value="1"/>
</dbReference>
<organism evidence="6 7">
    <name type="scientific">Pseudooceanicola albus</name>
    <dbReference type="NCBI Taxonomy" id="2692189"/>
    <lineage>
        <taxon>Bacteria</taxon>
        <taxon>Pseudomonadati</taxon>
        <taxon>Pseudomonadota</taxon>
        <taxon>Alphaproteobacteria</taxon>
        <taxon>Rhodobacterales</taxon>
        <taxon>Paracoccaceae</taxon>
        <taxon>Pseudooceanicola</taxon>
    </lineage>
</organism>
<feature type="domain" description="6-phosphogluconate dehydrogenase NADP-binding" evidence="4">
    <location>
        <begin position="5"/>
        <end position="164"/>
    </location>
</feature>
<dbReference type="GO" id="GO:0051287">
    <property type="term" value="F:NAD binding"/>
    <property type="evidence" value="ECO:0007669"/>
    <property type="project" value="InterPro"/>
</dbReference>
<keyword evidence="1" id="KW-0560">Oxidoreductase</keyword>
<dbReference type="GO" id="GO:0050661">
    <property type="term" value="F:NADP binding"/>
    <property type="evidence" value="ECO:0007669"/>
    <property type="project" value="InterPro"/>
</dbReference>
<dbReference type="Pfam" id="PF03446">
    <property type="entry name" value="NAD_binding_2"/>
    <property type="match status" value="1"/>
</dbReference>
<sequence length="295" mass="31451">MEKRTVGFVGVGNIGTPIVLSLLRAGLGVMVRDLNKDQAAECLGAGASFAESNAELTATCDTIGVAVVNDKQLNGLFRSPGGLLEVARPGTTFIVHSTVMPETILALGEETDARGLKLVDAQVSGGDLRAREGDLAIMCGGDPKDLEVNADYFDAISRRTEHMGPRGAGAGAKLAIQMMTFGNWMAAIESMRLARALGLEEKKLADFATDTTADSWVAQMWGNYDRLLHNHPLSGTDALFRMFDKDLFNSVVVGREAGIELPLTATSSQLMKAAMQERLDFSAATYAPAPQKRSA</sequence>
<dbReference type="InterPro" id="IPR015815">
    <property type="entry name" value="HIBADH-related"/>
</dbReference>
<name>A0A6L7G6Y9_9RHOB</name>
<evidence type="ECO:0000313" key="6">
    <source>
        <dbReference type="EMBL" id="MXN19347.1"/>
    </source>
</evidence>
<dbReference type="InterPro" id="IPR006115">
    <property type="entry name" value="6PGDH_NADP-bd"/>
</dbReference>
<dbReference type="AlphaFoldDB" id="A0A6L7G6Y9"/>
<protein>
    <submittedName>
        <fullName evidence="6">NAD-binding protein</fullName>
    </submittedName>
</protein>
<evidence type="ECO:0000256" key="2">
    <source>
        <dbReference type="ARBA" id="ARBA00023027"/>
    </source>
</evidence>
<dbReference type="RefSeq" id="WP_160895475.1">
    <property type="nucleotide sequence ID" value="NZ_WUMU01000018.1"/>
</dbReference>
<evidence type="ECO:0000259" key="4">
    <source>
        <dbReference type="Pfam" id="PF03446"/>
    </source>
</evidence>
<dbReference type="Proteomes" id="UP000477911">
    <property type="component" value="Unassembled WGS sequence"/>
</dbReference>
<keyword evidence="7" id="KW-1185">Reference proteome</keyword>
<feature type="active site" evidence="3">
    <location>
        <position position="173"/>
    </location>
</feature>
<dbReference type="GO" id="GO:0016491">
    <property type="term" value="F:oxidoreductase activity"/>
    <property type="evidence" value="ECO:0007669"/>
    <property type="project" value="UniProtKB-KW"/>
</dbReference>
<dbReference type="SUPFAM" id="SSF51735">
    <property type="entry name" value="NAD(P)-binding Rossmann-fold domains"/>
    <property type="match status" value="1"/>
</dbReference>
<evidence type="ECO:0000313" key="7">
    <source>
        <dbReference type="Proteomes" id="UP000477911"/>
    </source>
</evidence>
<dbReference type="PIRSF" id="PIRSF000103">
    <property type="entry name" value="HIBADH"/>
    <property type="match status" value="1"/>
</dbReference>
<accession>A0A6L7G6Y9</accession>
<dbReference type="PANTHER" id="PTHR43060">
    <property type="entry name" value="3-HYDROXYISOBUTYRATE DEHYDROGENASE-LIKE 1, MITOCHONDRIAL-RELATED"/>
    <property type="match status" value="1"/>
</dbReference>
<evidence type="ECO:0000259" key="5">
    <source>
        <dbReference type="Pfam" id="PF14833"/>
    </source>
</evidence>
<dbReference type="Gene3D" id="3.40.50.720">
    <property type="entry name" value="NAD(P)-binding Rossmann-like Domain"/>
    <property type="match status" value="1"/>
</dbReference>
<dbReference type="Gene3D" id="1.10.1040.10">
    <property type="entry name" value="N-(1-d-carboxylethyl)-l-norvaline Dehydrogenase, domain 2"/>
    <property type="match status" value="1"/>
</dbReference>
<reference evidence="6 7" key="1">
    <citation type="submission" date="2019-12" db="EMBL/GenBank/DDBJ databases">
        <authorList>
            <person name="Li M."/>
        </authorList>
    </citation>
    <scope>NUCLEOTIDE SEQUENCE [LARGE SCALE GENOMIC DNA]</scope>
    <source>
        <strain evidence="6 7">GBMRC 2024</strain>
    </source>
</reference>
<proteinExistence type="predicted"/>
<dbReference type="InterPro" id="IPR013328">
    <property type="entry name" value="6PGD_dom2"/>
</dbReference>
<evidence type="ECO:0000256" key="3">
    <source>
        <dbReference type="PIRSR" id="PIRSR000103-1"/>
    </source>
</evidence>
<evidence type="ECO:0000256" key="1">
    <source>
        <dbReference type="ARBA" id="ARBA00023002"/>
    </source>
</evidence>